<keyword evidence="9" id="KW-1188">Viral release from host cell</keyword>
<dbReference type="GO" id="GO:0044659">
    <property type="term" value="P:viral release from host cell by cytolysis"/>
    <property type="evidence" value="ECO:0007669"/>
    <property type="project" value="InterPro"/>
</dbReference>
<dbReference type="EMBL" id="OR067836">
    <property type="protein sequence ID" value="WLW41112.1"/>
    <property type="molecule type" value="Genomic_DNA"/>
</dbReference>
<keyword evidence="3" id="KW-0812">Transmembrane</keyword>
<evidence type="ECO:0000256" key="2">
    <source>
        <dbReference type="ARBA" id="ARBA00022511"/>
    </source>
</evidence>
<keyword evidence="2" id="KW-1032">Host cell membrane</keyword>
<evidence type="ECO:0000256" key="6">
    <source>
        <dbReference type="ARBA" id="ARBA00022968"/>
    </source>
</evidence>
<keyword evidence="4" id="KW-0204">Cytolysis</keyword>
<keyword evidence="11" id="KW-1185">Reference proteome</keyword>
<evidence type="ECO:0000256" key="7">
    <source>
        <dbReference type="ARBA" id="ARBA00022989"/>
    </source>
</evidence>
<accession>A0AA50F3F0</accession>
<keyword evidence="9" id="KW-0578">Host cell lysis by virus</keyword>
<evidence type="ECO:0000313" key="10">
    <source>
        <dbReference type="EMBL" id="WLW41112.1"/>
    </source>
</evidence>
<name>A0AA50F3F0_9CAUD</name>
<evidence type="ECO:0000256" key="9">
    <source>
        <dbReference type="ARBA" id="ARBA00023142"/>
    </source>
</evidence>
<evidence type="ECO:0000256" key="3">
    <source>
        <dbReference type="ARBA" id="ARBA00022692"/>
    </source>
</evidence>
<evidence type="ECO:0000256" key="8">
    <source>
        <dbReference type="ARBA" id="ARBA00023136"/>
    </source>
</evidence>
<dbReference type="Pfam" id="PF03245">
    <property type="entry name" value="Phage_lysis"/>
    <property type="match status" value="1"/>
</dbReference>
<proteinExistence type="predicted"/>
<evidence type="ECO:0000313" key="11">
    <source>
        <dbReference type="Proteomes" id="UP001236683"/>
    </source>
</evidence>
<keyword evidence="6" id="KW-0735">Signal-anchor</keyword>
<keyword evidence="7" id="KW-1133">Transmembrane helix</keyword>
<dbReference type="InterPro" id="IPR016417">
    <property type="entry name" value="I-spanin_T7likevirus"/>
</dbReference>
<evidence type="ECO:0000256" key="5">
    <source>
        <dbReference type="ARBA" id="ARBA00022870"/>
    </source>
</evidence>
<keyword evidence="8" id="KW-0472">Membrane</keyword>
<keyword evidence="1" id="KW-1030">Host cell inner membrane</keyword>
<keyword evidence="5" id="KW-1043">Host membrane</keyword>
<reference evidence="10 11" key="1">
    <citation type="submission" date="2023-05" db="EMBL/GenBank/DDBJ databases">
        <title>Genome analysis of newly isolated bacteriophages.</title>
        <authorList>
            <person name="Wojcicki M."/>
            <person name="Swider O."/>
            <person name="Srednicka P."/>
            <person name="Shymialevich D."/>
        </authorList>
    </citation>
    <scope>NUCLEOTIDE SEQUENCE [LARGE SCALE GENOMIC DNA]</scope>
</reference>
<evidence type="ECO:0000256" key="4">
    <source>
        <dbReference type="ARBA" id="ARBA00022852"/>
    </source>
</evidence>
<protein>
    <recommendedName>
        <fullName evidence="12">Endopeptidase Rz</fullName>
    </recommendedName>
</protein>
<organism evidence="10 11">
    <name type="scientific">Serratia phage KKP 3708</name>
    <dbReference type="NCBI Taxonomy" id="3041362"/>
    <lineage>
        <taxon>Viruses</taxon>
        <taxon>Duplodnaviria</taxon>
        <taxon>Heunggongvirae</taxon>
        <taxon>Uroviricota</taxon>
        <taxon>Caudoviricetes</taxon>
        <taxon>Autographivirales</taxon>
        <taxon>Autotranscriptaviridae</taxon>
        <taxon>Studiervirinae</taxon>
        <taxon>Przondovirus</taxon>
        <taxon>Przondovirus KKP3708</taxon>
    </lineage>
</organism>
<evidence type="ECO:0008006" key="12">
    <source>
        <dbReference type="Google" id="ProtNLM"/>
    </source>
</evidence>
<gene>
    <name evidence="10" type="ORF">MJOCIBJJ_00046</name>
</gene>
<dbReference type="InterPro" id="IPR004929">
    <property type="entry name" value="I-spanin"/>
</dbReference>
<evidence type="ECO:0000256" key="1">
    <source>
        <dbReference type="ARBA" id="ARBA00022445"/>
    </source>
</evidence>
<dbReference type="PIRSF" id="PIRSF004485">
    <property type="entry name" value="T7_18-5_prd"/>
    <property type="match status" value="1"/>
</dbReference>
<dbReference type="Proteomes" id="UP001236683">
    <property type="component" value="Segment"/>
</dbReference>
<sequence>MLELIKKAVPWLLAAILFTFGWHLGSNAKDAHWKEVVQNEYISKQAARVQTQAELDKISAKYQADIEGLEGSTDRIIADLRNDNKRLRVQVKSTSVPAGPDGRCIIDGEVELHEATARRLIEITQKADAKEQALQDTIRKLINKGGRP</sequence>